<dbReference type="FunFam" id="3.30.420.10:FF:000002">
    <property type="entry name" value="Crossover junction endodeoxyribonuclease RuvC"/>
    <property type="match status" value="1"/>
</dbReference>
<comment type="subcellular location">
    <subcellularLocation>
        <location evidence="13">Cytoplasm</location>
    </subcellularLocation>
</comment>
<gene>
    <name evidence="13" type="primary">ruvC</name>
    <name evidence="15" type="ordered locus">Psta_3588</name>
</gene>
<dbReference type="GO" id="GO:0003677">
    <property type="term" value="F:DNA binding"/>
    <property type="evidence" value="ECO:0007669"/>
    <property type="project" value="UniProtKB-KW"/>
</dbReference>
<dbReference type="InterPro" id="IPR020563">
    <property type="entry name" value="X-over_junc_endoDNase_Mg_BS"/>
</dbReference>
<keyword evidence="6 13" id="KW-0227">DNA damage</keyword>
<dbReference type="EMBL" id="CP001848">
    <property type="protein sequence ID" value="ADB18249.1"/>
    <property type="molecule type" value="Genomic_DNA"/>
</dbReference>
<keyword evidence="7 13" id="KW-0378">Hydrolase</keyword>
<dbReference type="HAMAP" id="MF_00034">
    <property type="entry name" value="RuvC"/>
    <property type="match status" value="1"/>
</dbReference>
<keyword evidence="8 13" id="KW-0460">Magnesium</keyword>
<dbReference type="InterPro" id="IPR036397">
    <property type="entry name" value="RNaseH_sf"/>
</dbReference>
<evidence type="ECO:0000256" key="13">
    <source>
        <dbReference type="HAMAP-Rule" id="MF_00034"/>
    </source>
</evidence>
<evidence type="ECO:0000256" key="7">
    <source>
        <dbReference type="ARBA" id="ARBA00022801"/>
    </source>
</evidence>
<evidence type="ECO:0000256" key="4">
    <source>
        <dbReference type="ARBA" id="ARBA00022723"/>
    </source>
</evidence>
<evidence type="ECO:0000256" key="14">
    <source>
        <dbReference type="NCBIfam" id="TIGR00228"/>
    </source>
</evidence>
<keyword evidence="4 13" id="KW-0479">Metal-binding</keyword>
<name>D2QZ57_PIRSD</name>
<dbReference type="GO" id="GO:0000287">
    <property type="term" value="F:magnesium ion binding"/>
    <property type="evidence" value="ECO:0007669"/>
    <property type="project" value="UniProtKB-UniRule"/>
</dbReference>
<dbReference type="GO" id="GO:0008821">
    <property type="term" value="F:crossover junction DNA endonuclease activity"/>
    <property type="evidence" value="ECO:0007669"/>
    <property type="project" value="UniProtKB-UniRule"/>
</dbReference>
<dbReference type="Proteomes" id="UP000001887">
    <property type="component" value="Chromosome"/>
</dbReference>
<comment type="cofactor">
    <cofactor evidence="13">
        <name>Mg(2+)</name>
        <dbReference type="ChEBI" id="CHEBI:18420"/>
    </cofactor>
    <text evidence="13">Binds 2 Mg(2+) ion per subunit.</text>
</comment>
<dbReference type="NCBIfam" id="TIGR00228">
    <property type="entry name" value="ruvC"/>
    <property type="match status" value="1"/>
</dbReference>
<feature type="binding site" evidence="13">
    <location>
        <position position="20"/>
    </location>
    <ligand>
        <name>Mg(2+)</name>
        <dbReference type="ChEBI" id="CHEBI:18420"/>
        <label>1</label>
    </ligand>
</feature>
<evidence type="ECO:0000256" key="1">
    <source>
        <dbReference type="ARBA" id="ARBA00009518"/>
    </source>
</evidence>
<comment type="catalytic activity">
    <reaction evidence="12 13">
        <text>Endonucleolytic cleavage at a junction such as a reciprocal single-stranded crossover between two homologous DNA duplexes (Holliday junction).</text>
        <dbReference type="EC" id="3.1.21.10"/>
    </reaction>
</comment>
<accession>D2QZ57</accession>
<dbReference type="OrthoDB" id="9805499at2"/>
<dbReference type="EC" id="3.1.21.10" evidence="13 14"/>
<keyword evidence="2 13" id="KW-0963">Cytoplasm</keyword>
<dbReference type="GO" id="GO:0005737">
    <property type="term" value="C:cytoplasm"/>
    <property type="evidence" value="ECO:0007669"/>
    <property type="project" value="UniProtKB-SubCell"/>
</dbReference>
<reference evidence="15 16" key="1">
    <citation type="journal article" date="2009" name="Stand. Genomic Sci.">
        <title>Complete genome sequence of Pirellula staleyi type strain (ATCC 27377).</title>
        <authorList>
            <person name="Clum A."/>
            <person name="Tindall B.J."/>
            <person name="Sikorski J."/>
            <person name="Ivanova N."/>
            <person name="Mavrommatis K."/>
            <person name="Lucas S."/>
            <person name="Glavina del Rio T."/>
            <person name="Nolan M."/>
            <person name="Chen F."/>
            <person name="Tice H."/>
            <person name="Pitluck S."/>
            <person name="Cheng J.F."/>
            <person name="Chertkov O."/>
            <person name="Brettin T."/>
            <person name="Han C."/>
            <person name="Detter J.C."/>
            <person name="Kuske C."/>
            <person name="Bruce D."/>
            <person name="Goodwin L."/>
            <person name="Ovchinikova G."/>
            <person name="Pati A."/>
            <person name="Mikhailova N."/>
            <person name="Chen A."/>
            <person name="Palaniappan K."/>
            <person name="Land M."/>
            <person name="Hauser L."/>
            <person name="Chang Y.J."/>
            <person name="Jeffries C.D."/>
            <person name="Chain P."/>
            <person name="Rohde M."/>
            <person name="Goker M."/>
            <person name="Bristow J."/>
            <person name="Eisen J.A."/>
            <person name="Markowitz V."/>
            <person name="Hugenholtz P."/>
            <person name="Kyrpides N.C."/>
            <person name="Klenk H.P."/>
            <person name="Lapidus A."/>
        </authorList>
    </citation>
    <scope>NUCLEOTIDE SEQUENCE [LARGE SCALE GENOMIC DNA]</scope>
    <source>
        <strain evidence="16">ATCC 27377 / DSM 6068 / ICPB 4128</strain>
    </source>
</reference>
<keyword evidence="11 13" id="KW-0234">DNA repair</keyword>
<feature type="binding site" evidence="13">
    <location>
        <position position="154"/>
    </location>
    <ligand>
        <name>Mg(2+)</name>
        <dbReference type="ChEBI" id="CHEBI:18420"/>
        <label>1</label>
    </ligand>
</feature>
<dbReference type="PRINTS" id="PR00696">
    <property type="entry name" value="RSOLVASERUVC"/>
</dbReference>
<dbReference type="KEGG" id="psl:Psta_3588"/>
<dbReference type="CDD" id="cd16962">
    <property type="entry name" value="RuvC"/>
    <property type="match status" value="1"/>
</dbReference>
<dbReference type="GO" id="GO:0048476">
    <property type="term" value="C:Holliday junction resolvase complex"/>
    <property type="evidence" value="ECO:0007669"/>
    <property type="project" value="UniProtKB-UniRule"/>
</dbReference>
<evidence type="ECO:0000256" key="2">
    <source>
        <dbReference type="ARBA" id="ARBA00022490"/>
    </source>
</evidence>
<feature type="binding site" evidence="13">
    <location>
        <position position="80"/>
    </location>
    <ligand>
        <name>Mg(2+)</name>
        <dbReference type="ChEBI" id="CHEBI:18420"/>
        <label>2</label>
    </ligand>
</feature>
<evidence type="ECO:0000256" key="11">
    <source>
        <dbReference type="ARBA" id="ARBA00023204"/>
    </source>
</evidence>
<feature type="active site" evidence="13">
    <location>
        <position position="80"/>
    </location>
</feature>
<comment type="similarity">
    <text evidence="1 13">Belongs to the RuvC family.</text>
</comment>
<dbReference type="Gene3D" id="3.30.420.10">
    <property type="entry name" value="Ribonuclease H-like superfamily/Ribonuclease H"/>
    <property type="match status" value="1"/>
</dbReference>
<dbReference type="PANTHER" id="PTHR30194">
    <property type="entry name" value="CROSSOVER JUNCTION ENDODEOXYRIBONUCLEASE RUVC"/>
    <property type="match status" value="1"/>
</dbReference>
<organism evidence="15 16">
    <name type="scientific">Pirellula staleyi (strain ATCC 27377 / DSM 6068 / ICPB 4128)</name>
    <name type="common">Pirella staleyi</name>
    <dbReference type="NCBI Taxonomy" id="530564"/>
    <lineage>
        <taxon>Bacteria</taxon>
        <taxon>Pseudomonadati</taxon>
        <taxon>Planctomycetota</taxon>
        <taxon>Planctomycetia</taxon>
        <taxon>Pirellulales</taxon>
        <taxon>Pirellulaceae</taxon>
        <taxon>Pirellula</taxon>
    </lineage>
</organism>
<sequence>MAHRKQQLETDRPRRVLGVDPGLGITGYGVIELVGMSPKIIEAGVVRGRSGATLAARIGEIYAGIHDVIQSLAPTELAIEELYSHYDRPRTAILMGHARGAILLAGHQAGIPVLSYASTQVKKLLTGNGRAPKDQMQNAVCRELKLAAPPEPPDVADALAIALCHIHLSRSGLHIATPGLTEDDLH</sequence>
<dbReference type="Pfam" id="PF02075">
    <property type="entry name" value="RuvC"/>
    <property type="match status" value="1"/>
</dbReference>
<dbReference type="InterPro" id="IPR002176">
    <property type="entry name" value="X-over_junc_endoDNase_RuvC"/>
</dbReference>
<dbReference type="GO" id="GO:0006310">
    <property type="term" value="P:DNA recombination"/>
    <property type="evidence" value="ECO:0007669"/>
    <property type="project" value="UniProtKB-UniRule"/>
</dbReference>
<dbReference type="STRING" id="530564.Psta_3588"/>
<keyword evidence="9 13" id="KW-0238">DNA-binding</keyword>
<proteinExistence type="inferred from homology"/>
<feature type="active site" evidence="13">
    <location>
        <position position="154"/>
    </location>
</feature>
<dbReference type="HOGENOM" id="CLU_091257_3_1_0"/>
<evidence type="ECO:0000256" key="6">
    <source>
        <dbReference type="ARBA" id="ARBA00022763"/>
    </source>
</evidence>
<dbReference type="eggNOG" id="COG0817">
    <property type="taxonomic scope" value="Bacteria"/>
</dbReference>
<keyword evidence="10 13" id="KW-0233">DNA recombination</keyword>
<keyword evidence="3 13" id="KW-0540">Nuclease</keyword>
<evidence type="ECO:0000256" key="10">
    <source>
        <dbReference type="ARBA" id="ARBA00023172"/>
    </source>
</evidence>
<dbReference type="PROSITE" id="PS01321">
    <property type="entry name" value="RUVC"/>
    <property type="match status" value="1"/>
</dbReference>
<evidence type="ECO:0000256" key="3">
    <source>
        <dbReference type="ARBA" id="ARBA00022722"/>
    </source>
</evidence>
<dbReference type="InterPro" id="IPR012337">
    <property type="entry name" value="RNaseH-like_sf"/>
</dbReference>
<evidence type="ECO:0000256" key="5">
    <source>
        <dbReference type="ARBA" id="ARBA00022759"/>
    </source>
</evidence>
<keyword evidence="16" id="KW-1185">Reference proteome</keyword>
<dbReference type="AlphaFoldDB" id="D2QZ57"/>
<dbReference type="GO" id="GO:0006281">
    <property type="term" value="P:DNA repair"/>
    <property type="evidence" value="ECO:0007669"/>
    <property type="project" value="UniProtKB-UniRule"/>
</dbReference>
<dbReference type="PANTHER" id="PTHR30194:SF3">
    <property type="entry name" value="CROSSOVER JUNCTION ENDODEOXYRIBONUCLEASE RUVC"/>
    <property type="match status" value="1"/>
</dbReference>
<comment type="subunit">
    <text evidence="13">Homodimer which binds Holliday junction (HJ) DNA. The HJ becomes 2-fold symmetrical on binding to RuvC with unstacked arms; it has a different conformation from HJ DNA in complex with RuvA. In the full resolvosome a probable DNA-RuvA(4)-RuvB(12)-RuvC(2) complex forms which resolves the HJ.</text>
</comment>
<evidence type="ECO:0000256" key="12">
    <source>
        <dbReference type="ARBA" id="ARBA00029354"/>
    </source>
</evidence>
<comment type="function">
    <text evidence="13">The RuvA-RuvB-RuvC complex processes Holliday junction (HJ) DNA during genetic recombination and DNA repair. Endonuclease that resolves HJ intermediates. Cleaves cruciform DNA by making single-stranded nicks across the HJ at symmetrical positions within the homologous arms, yielding a 5'-phosphate and a 3'-hydroxyl group; requires a central core of homology in the junction. The consensus cleavage sequence is 5'-(A/T)TT(C/G)-3'. Cleavage occurs on the 3'-side of the TT dinucleotide at the point of strand exchange. HJ branch migration catalyzed by RuvA-RuvB allows RuvC to scan DNA until it finds its consensus sequence, where it cleaves and resolves the cruciform DNA.</text>
</comment>
<evidence type="ECO:0000313" key="16">
    <source>
        <dbReference type="Proteomes" id="UP000001887"/>
    </source>
</evidence>
<evidence type="ECO:0000256" key="9">
    <source>
        <dbReference type="ARBA" id="ARBA00023125"/>
    </source>
</evidence>
<evidence type="ECO:0000313" key="15">
    <source>
        <dbReference type="EMBL" id="ADB18249.1"/>
    </source>
</evidence>
<protein>
    <recommendedName>
        <fullName evidence="13 14">Crossover junction endodeoxyribonuclease RuvC</fullName>
        <ecNumber evidence="13 14">3.1.21.10</ecNumber>
    </recommendedName>
    <alternativeName>
        <fullName evidence="13">Holliday junction nuclease RuvC</fullName>
    </alternativeName>
    <alternativeName>
        <fullName evidence="13">Holliday junction resolvase RuvC</fullName>
    </alternativeName>
</protein>
<evidence type="ECO:0000256" key="8">
    <source>
        <dbReference type="ARBA" id="ARBA00022842"/>
    </source>
</evidence>
<dbReference type="SUPFAM" id="SSF53098">
    <property type="entry name" value="Ribonuclease H-like"/>
    <property type="match status" value="1"/>
</dbReference>
<feature type="active site" evidence="13">
    <location>
        <position position="20"/>
    </location>
</feature>
<keyword evidence="5 13" id="KW-0255">Endonuclease</keyword>